<organism evidence="3">
    <name type="scientific">uncultured Caudovirales phage</name>
    <dbReference type="NCBI Taxonomy" id="2100421"/>
    <lineage>
        <taxon>Viruses</taxon>
        <taxon>Duplodnaviria</taxon>
        <taxon>Heunggongvirae</taxon>
        <taxon>Uroviricota</taxon>
        <taxon>Caudoviricetes</taxon>
        <taxon>Peduoviridae</taxon>
        <taxon>Maltschvirus</taxon>
        <taxon>Maltschvirus maltsch</taxon>
    </lineage>
</organism>
<feature type="compositionally biased region" description="Gly residues" evidence="1">
    <location>
        <begin position="672"/>
        <end position="684"/>
    </location>
</feature>
<dbReference type="EMBL" id="LR798359">
    <property type="protein sequence ID" value="CAB5225994.1"/>
    <property type="molecule type" value="Genomic_DNA"/>
</dbReference>
<evidence type="ECO:0000313" key="2">
    <source>
        <dbReference type="EMBL" id="CAB4153678.1"/>
    </source>
</evidence>
<evidence type="ECO:0000313" key="3">
    <source>
        <dbReference type="EMBL" id="CAB5225994.1"/>
    </source>
</evidence>
<name>A0A6J7X4T6_9CAUD</name>
<accession>A0A6J7X4T6</accession>
<evidence type="ECO:0000256" key="1">
    <source>
        <dbReference type="SAM" id="MobiDB-lite"/>
    </source>
</evidence>
<dbReference type="EMBL" id="LR796599">
    <property type="protein sequence ID" value="CAB4153678.1"/>
    <property type="molecule type" value="Genomic_DNA"/>
</dbReference>
<sequence length="1390" mass="151032">MGILSGLVGGFVGFLVGGPAGLVAGFALGMTKPAEQLVNKALDIILSPFMSAFGTPDASAGQAQYENGVLITRTANSTDPIPIIYGVRKKGGLIVYAETGPKGVTGVPVDNRYLFVAYVFSEGPVEGLNAIMIDDIDIDGSYIPLLNSGQTVTMSEKTDTKGQKTACSKFAGRVTMRFSKGVYFNLPPASGTSSSVDNTSGGQLNYGGGIFGISLDNIFATVSNTIKSWYTTNYSRSPLGADIKNGIFKDAPNFKESNIFNGLATLFVRYEWLEIKTPDDQKANPFNNGSIPDLQAIILGRKVARILSANTGGSEISDSSLNPEYGGAGYVERFSYNPAEILLDYLRNPRYGKGLKNSDIHWQSFYIAANKCNTNVKYYTPKVGSKEIEGPIMSCSAVMDSGKTLFENTKILLSGMRGYMPYIQGRYKLKIEDAGHPTDILSGQATLAATCVSSPAILAYDLEVNTYEIVGDVSYSGIDRSSKYNQVVVSYVDPDSENKWSVQQVVYPELETDRQYFTNLDGGRENKLDITFPTVINFAQAKDFARLLFNKSRYQEQCSLTVTSHAFELEPGDQILIQSTILNFYASPWRVISIQPNDDYTFRLNCLRNPDFLYPYARVGEPDRIASIYIPRGISIYQPPEQNIVRYGVNPPTRAPDTGNNDTLYNPPGTDPTGGNGGGLGDGGNSPVNITPPNDRPRDAGYIPPMTDIADITNVNYVTEGTLIFADLTIRLPTHPMCNGVELYWALGGIAKNYQTKFYEASNGPGATITARLGPLAGTSVSQADSAKYTYRVNVRVRYSTGETSTKFFYIELNPISKTLQGQNPSESQWNFVAASWPVPSNITTAAKDSVIARFEGLLVPNTSPRTLRLTLTQETIKQTINYDVTGVNIYYKLSTDTTWFKTSNTFAPGYFPGNPITFDFKGSIGNYNDGANTYNFIFVLTYANEVESSNYTPYTMNVQSATTSYDPFYGQLNLDIAYKPGAVPVTISTATAGNIQLGIGSAGAGLNYVASTGSYQFFLDPPATGRQFWVGQTIRYRALVTGQTFTAINYKYVLINGSGYVGPLDIPNMNYNTPYEIVISPVTAWAGGVGTDANVSLYGKGYIPSSSNDPNWRLSGQYADVFKFENIATATALAAINQPYVNATPTVGVTSLKYIGTALNPTTNTTQVNKYISLTYSVPSGLSGYVRLNVYRRHRNTWTGDATNNSGYCKFYGFGQWEKITQSGSAGSTSTLNLRLPTSFSWFDPYYEVPGYSNRTLKASVIGQPTGLAPVLSGFTSSGFMELLLIVETSTGESAQGVLMQIKPAFEPSLSTIDLLSGTSGVVPKIITWNNEPGIRTSDFTVGYLRRLTEANAVLTTSQISYNSTYVSTTAYPNGTLSSSYPSASPSIQ</sequence>
<feature type="region of interest" description="Disordered" evidence="1">
    <location>
        <begin position="653"/>
        <end position="698"/>
    </location>
</feature>
<reference evidence="3" key="1">
    <citation type="submission" date="2020-05" db="EMBL/GenBank/DDBJ databases">
        <authorList>
            <person name="Chiriac C."/>
            <person name="Salcher M."/>
            <person name="Ghai R."/>
            <person name="Kavagutti S V."/>
        </authorList>
    </citation>
    <scope>NUCLEOTIDE SEQUENCE</scope>
</reference>
<protein>
    <submittedName>
        <fullName evidence="3">Tip attachment protein J</fullName>
    </submittedName>
</protein>
<proteinExistence type="predicted"/>
<gene>
    <name evidence="2" type="ORF">UFOVP640_16</name>
    <name evidence="3" type="ORF">UFOVP759_20</name>
</gene>